<proteinExistence type="inferred from homology"/>
<dbReference type="PRINTS" id="PR00069">
    <property type="entry name" value="ALDKETRDTASE"/>
</dbReference>
<keyword evidence="4 12" id="KW-0812">Transmembrane</keyword>
<dbReference type="Gene3D" id="3.20.20.100">
    <property type="entry name" value="NADP-dependent oxidoreductase domain"/>
    <property type="match status" value="1"/>
</dbReference>
<accession>A0A5N5ET51</accession>
<dbReference type="InterPro" id="IPR036812">
    <property type="entry name" value="NAD(P)_OxRdtase_dom_sf"/>
</dbReference>
<feature type="transmembrane region" description="Helical" evidence="12">
    <location>
        <begin position="829"/>
        <end position="849"/>
    </location>
</feature>
<dbReference type="GO" id="GO:0005524">
    <property type="term" value="F:ATP binding"/>
    <property type="evidence" value="ECO:0007669"/>
    <property type="project" value="UniProtKB-KW"/>
</dbReference>
<dbReference type="Gene3D" id="3.40.50.300">
    <property type="entry name" value="P-loop containing nucleotide triphosphate hydrolases"/>
    <property type="match status" value="2"/>
</dbReference>
<dbReference type="GO" id="GO:0015421">
    <property type="term" value="F:ABC-type oligopeptide transporter activity"/>
    <property type="evidence" value="ECO:0007669"/>
    <property type="project" value="TreeGrafter"/>
</dbReference>
<dbReference type="Pfam" id="PF00248">
    <property type="entry name" value="Aldo_ket_red"/>
    <property type="match status" value="1"/>
</dbReference>
<evidence type="ECO:0000259" key="13">
    <source>
        <dbReference type="PROSITE" id="PS50893"/>
    </source>
</evidence>
<dbReference type="CDD" id="cd18543">
    <property type="entry name" value="ABC_6TM_Rv0194_D1_like"/>
    <property type="match status" value="1"/>
</dbReference>
<dbReference type="FunFam" id="3.40.50.300:FF:000299">
    <property type="entry name" value="ABC transporter ATP-binding protein/permease"/>
    <property type="match status" value="2"/>
</dbReference>
<dbReference type="Gene3D" id="1.20.1560.10">
    <property type="entry name" value="ABC transporter type 1, transmembrane domain"/>
    <property type="match status" value="2"/>
</dbReference>
<dbReference type="CDD" id="cd18546">
    <property type="entry name" value="ABC_6TM_Rv0194_D2_like"/>
    <property type="match status" value="1"/>
</dbReference>
<keyword evidence="5" id="KW-0547">Nucleotide-binding</keyword>
<dbReference type="SUPFAM" id="SSF90123">
    <property type="entry name" value="ABC transporter transmembrane region"/>
    <property type="match status" value="2"/>
</dbReference>
<feature type="transmembrane region" description="Helical" evidence="12">
    <location>
        <begin position="169"/>
        <end position="200"/>
    </location>
</feature>
<dbReference type="PANTHER" id="PTHR43394">
    <property type="entry name" value="ATP-DEPENDENT PERMEASE MDL1, MITOCHONDRIAL"/>
    <property type="match status" value="1"/>
</dbReference>
<keyword evidence="6 15" id="KW-0067">ATP-binding</keyword>
<dbReference type="SMART" id="SM00382">
    <property type="entry name" value="AAA"/>
    <property type="match status" value="2"/>
</dbReference>
<evidence type="ECO:0000256" key="7">
    <source>
        <dbReference type="ARBA" id="ARBA00022989"/>
    </source>
</evidence>
<evidence type="ECO:0000313" key="15">
    <source>
        <dbReference type="EMBL" id="KAB2593061.1"/>
    </source>
</evidence>
<feature type="domain" description="ABC transporter" evidence="13">
    <location>
        <begin position="1030"/>
        <end position="1293"/>
    </location>
</feature>
<feature type="transmembrane region" description="Helical" evidence="12">
    <location>
        <begin position="855"/>
        <end position="875"/>
    </location>
</feature>
<evidence type="ECO:0000256" key="10">
    <source>
        <dbReference type="ARBA" id="ARBA00061644"/>
    </source>
</evidence>
<dbReference type="PROSITE" id="PS50893">
    <property type="entry name" value="ABC_TRANSPORTER_2"/>
    <property type="match status" value="2"/>
</dbReference>
<dbReference type="InterPro" id="IPR039421">
    <property type="entry name" value="Type_1_exporter"/>
</dbReference>
<dbReference type="SUPFAM" id="SSF51430">
    <property type="entry name" value="NAD(P)-linked oxidoreductase"/>
    <property type="match status" value="1"/>
</dbReference>
<evidence type="ECO:0000256" key="6">
    <source>
        <dbReference type="ARBA" id="ARBA00022840"/>
    </source>
</evidence>
<dbReference type="FunFam" id="3.20.20.100:FF:000004">
    <property type="entry name" value="Oxidoreductase, aldo/keto reductase"/>
    <property type="match status" value="1"/>
</dbReference>
<dbReference type="PANTHER" id="PTHR43394:SF1">
    <property type="entry name" value="ATP-BINDING CASSETTE SUB-FAMILY B MEMBER 10, MITOCHONDRIAL"/>
    <property type="match status" value="1"/>
</dbReference>
<dbReference type="InterPro" id="IPR027417">
    <property type="entry name" value="P-loop_NTPase"/>
</dbReference>
<dbReference type="Pfam" id="PF00005">
    <property type="entry name" value="ABC_tran"/>
    <property type="match status" value="2"/>
</dbReference>
<dbReference type="PROSITE" id="PS50929">
    <property type="entry name" value="ABC_TM1F"/>
    <property type="match status" value="2"/>
</dbReference>
<evidence type="ECO:0000313" key="16">
    <source>
        <dbReference type="Proteomes" id="UP000326907"/>
    </source>
</evidence>
<reference evidence="15 16" key="1">
    <citation type="submission" date="2019-09" db="EMBL/GenBank/DDBJ databases">
        <authorList>
            <person name="Liu P."/>
        </authorList>
    </citation>
    <scope>NUCLEOTIDE SEQUENCE [LARGE SCALE GENOMIC DNA]</scope>
    <source>
        <strain evidence="15 16">TRM68085</strain>
    </source>
</reference>
<dbReference type="InterPro" id="IPR003439">
    <property type="entry name" value="ABC_transporter-like_ATP-bd"/>
</dbReference>
<organism evidence="15 16">
    <name type="scientific">Streptomyces arboris</name>
    <dbReference type="NCBI Taxonomy" id="2600619"/>
    <lineage>
        <taxon>Bacteria</taxon>
        <taxon>Bacillati</taxon>
        <taxon>Actinomycetota</taxon>
        <taxon>Actinomycetes</taxon>
        <taxon>Kitasatosporales</taxon>
        <taxon>Streptomycetaceae</taxon>
        <taxon>Streptomyces</taxon>
    </lineage>
</organism>
<evidence type="ECO:0000256" key="5">
    <source>
        <dbReference type="ARBA" id="ARBA00022741"/>
    </source>
</evidence>
<dbReference type="GO" id="GO:0005886">
    <property type="term" value="C:plasma membrane"/>
    <property type="evidence" value="ECO:0007669"/>
    <property type="project" value="UniProtKB-SubCell"/>
</dbReference>
<feature type="region of interest" description="Disordered" evidence="11">
    <location>
        <begin position="1"/>
        <end position="29"/>
    </location>
</feature>
<keyword evidence="7 12" id="KW-1133">Transmembrane helix</keyword>
<dbReference type="InterPro" id="IPR003593">
    <property type="entry name" value="AAA+_ATPase"/>
</dbReference>
<evidence type="ECO:0000256" key="2">
    <source>
        <dbReference type="ARBA" id="ARBA00022448"/>
    </source>
</evidence>
<feature type="transmembrane region" description="Helical" evidence="12">
    <location>
        <begin position="81"/>
        <end position="101"/>
    </location>
</feature>
<keyword evidence="16" id="KW-1185">Reference proteome</keyword>
<dbReference type="InterPro" id="IPR011527">
    <property type="entry name" value="ABC1_TM_dom"/>
</dbReference>
<name>A0A5N5ET51_9ACTN</name>
<feature type="domain" description="ABC transmembrane type-1" evidence="14">
    <location>
        <begin position="49"/>
        <end position="329"/>
    </location>
</feature>
<dbReference type="Proteomes" id="UP000326907">
    <property type="component" value="Unassembled WGS sequence"/>
</dbReference>
<evidence type="ECO:0000256" key="1">
    <source>
        <dbReference type="ARBA" id="ARBA00004651"/>
    </source>
</evidence>
<evidence type="ECO:0000256" key="11">
    <source>
        <dbReference type="SAM" id="MobiDB-lite"/>
    </source>
</evidence>
<feature type="domain" description="ABC transporter" evidence="13">
    <location>
        <begin position="366"/>
        <end position="600"/>
    </location>
</feature>
<feature type="transmembrane region" description="Helical" evidence="12">
    <location>
        <begin position="965"/>
        <end position="981"/>
    </location>
</feature>
<feature type="transmembrane region" description="Helical" evidence="12">
    <location>
        <begin position="48"/>
        <end position="69"/>
    </location>
</feature>
<feature type="domain" description="ABC transmembrane type-1" evidence="14">
    <location>
        <begin position="714"/>
        <end position="996"/>
    </location>
</feature>
<dbReference type="SUPFAM" id="SSF52540">
    <property type="entry name" value="P-loop containing nucleoside triphosphate hydrolases"/>
    <property type="match status" value="2"/>
</dbReference>
<keyword evidence="9 12" id="KW-0472">Membrane</keyword>
<protein>
    <submittedName>
        <fullName evidence="15">ATP-binding cassette domain-containing protein</fullName>
    </submittedName>
</protein>
<comment type="caution">
    <text evidence="15">The sequence shown here is derived from an EMBL/GenBank/DDBJ whole genome shotgun (WGS) entry which is preliminary data.</text>
</comment>
<evidence type="ECO:0000256" key="12">
    <source>
        <dbReference type="SAM" id="Phobius"/>
    </source>
</evidence>
<evidence type="ECO:0000256" key="8">
    <source>
        <dbReference type="ARBA" id="ARBA00023002"/>
    </source>
</evidence>
<evidence type="ECO:0000256" key="4">
    <source>
        <dbReference type="ARBA" id="ARBA00022692"/>
    </source>
</evidence>
<feature type="transmembrane region" description="Helical" evidence="12">
    <location>
        <begin position="746"/>
        <end position="767"/>
    </location>
</feature>
<dbReference type="InterPro" id="IPR020471">
    <property type="entry name" value="AKR"/>
</dbReference>
<comment type="similarity">
    <text evidence="10">Belongs to the ABC transporter superfamily. Lipid exporter (TC 3.A.1.106) family.</text>
</comment>
<dbReference type="Pfam" id="PF00664">
    <property type="entry name" value="ABC_membrane"/>
    <property type="match status" value="2"/>
</dbReference>
<feature type="transmembrane region" description="Helical" evidence="12">
    <location>
        <begin position="713"/>
        <end position="734"/>
    </location>
</feature>
<dbReference type="EMBL" id="VYUA01000005">
    <property type="protein sequence ID" value="KAB2593061.1"/>
    <property type="molecule type" value="Genomic_DNA"/>
</dbReference>
<evidence type="ECO:0000256" key="9">
    <source>
        <dbReference type="ARBA" id="ARBA00023136"/>
    </source>
</evidence>
<evidence type="ECO:0000259" key="14">
    <source>
        <dbReference type="PROSITE" id="PS50929"/>
    </source>
</evidence>
<sequence>MTDCTTRGGAGPLQQPGTGTAQPPDEAPPAPGWARRLFAYCLRHRTDLLLAFGAALVAALATATLPLVLRHVVDGVAGSTTASLTPWIGLLAALGAVRFAASFTRRYRSGRLSLGVQYDLRNDAFAALLRLGGAQQDGLRTGQVVSRSISDITLIQTLIQFLPNLTGDVLMFVISLVFMAWLSPLLTVVALIVGPLLYAIALRSRRDLFPANWHAQQEAAEVASTVEATVTGVRVVKGFGQESRELTGLEERARTLFASRLRVVRFTSRYNPALQAVPALGQVAVLALGGWMALHGRISLGTFLAFTTYLGSFVTPVRQVATLLTVWQQARAGAERVLEVVDEAPVITDAPDARELPDDPGHPPALAWRDVTFAYGDEAPLLDGFTLDVRPGETVALIGSAGSGKSTAAALLPRFYDVPSGSVTVDGTDVRELSLASLRSRIGYVFEESLLLPDTVRANIAYGAPDATDEQIREAARIARADEFIERLPKGYDTVVGEQGLTLSGGQRQRIALARALAADPAVLVLDDATSAIDARVEAQIHARLHEATRRRTTLIVAHRRSTLELADRIAVLDGGRITDTGTLDELRSRSALFRTLLSTAEPTASEPVPEAPAGGVTEALWLRDEAAGADTEEGTAVRAAQALAEAAATSGPGRGGPGGGVLGSAPPSAELIAGLARLPLSAADPKVTTAQAVAADREFHLGTLLRPFRVPLFLGLLLVALDAAAQIAVPVLVRHGVDHGVARQAGGVLLAAAAVTGVVVALNWLIGVAQVRTTGRTGERLLYTLRVKTFAQLQRLGLDYYERELGGRIMTRMTTDVDALSNFLQTGLITDVLSLLTVLGVLVTLLVIDAGLAVVLLVALPVLIAATVLFRHYSVPAYREARERVSAVNACLQENVTAIRVTQAFRREQRNARDFAQLVWGFRDSRLRAQRYMGTFFPFVEFLGTLSTAAVLVVGAGQVRSGELSAGTLIAFLLYVELFFSPIQQLSQVFDGYQQAVIGLGRLRSLMRTPAGTPAAERPLEIGRLRGEVEFDEVSFGYAGGGGQEVLHGLRLRIAPGETVALVGATGAGKSTVVKLLARFYDPTAGTVRVDGHDLRDLDLAGYRRRLGLVPQEPHLFSGTVRDAIAYGRPDATDAEVESAARAVGAHEMIAGLRLGYLQQVGERGRNLSAGQRQLLALARAELVDPDALLLDEATASLDLATERRVAAATEAECPMTEYRNLGRTGVQVSPLALGTMMFGARGNTDHGDSVRIIHHALDSGINFVDTADVYSQGESEAIVGKALAGGRRDNVVLATKFHGRLGDDPNECGNSRRWIIREVENSLRRLSTDWIDLYQVHRPEPDTDFDETLGALTDLVRQGKIRYIGTSTFEPSAIVEGQWIAERRGRERVVAEQPPYSLLARGIEREVLPVVQRYGLGVLSWSPLAGGWLTGRYRKGGEQPASSRAERQAARFDITAPENAAKLEAADALAVLAEEAGLTLVQLALAFVLEHPAVTSAIIGPRTFEQLESQLGADKVRLSRDVLDRIDEIVPPGTNLSAREAGYTPAVLSEASLRRRSA</sequence>
<dbReference type="InterPro" id="IPR023210">
    <property type="entry name" value="NADP_OxRdtase_dom"/>
</dbReference>
<keyword evidence="8" id="KW-0560">Oxidoreductase</keyword>
<keyword evidence="2" id="KW-0813">Transport</keyword>
<dbReference type="InterPro" id="IPR017871">
    <property type="entry name" value="ABC_transporter-like_CS"/>
</dbReference>
<dbReference type="PROSITE" id="PS00211">
    <property type="entry name" value="ABC_TRANSPORTER_1"/>
    <property type="match status" value="1"/>
</dbReference>
<dbReference type="GO" id="GO:0016491">
    <property type="term" value="F:oxidoreductase activity"/>
    <property type="evidence" value="ECO:0007669"/>
    <property type="project" value="UniProtKB-KW"/>
</dbReference>
<comment type="subcellular location">
    <subcellularLocation>
        <location evidence="1">Cell membrane</location>
        <topology evidence="1">Multi-pass membrane protein</topology>
    </subcellularLocation>
</comment>
<feature type="transmembrane region" description="Helical" evidence="12">
    <location>
        <begin position="937"/>
        <end position="959"/>
    </location>
</feature>
<dbReference type="GO" id="GO:0005829">
    <property type="term" value="C:cytosol"/>
    <property type="evidence" value="ECO:0007669"/>
    <property type="project" value="UniProtKB-ARBA"/>
</dbReference>
<evidence type="ECO:0000256" key="3">
    <source>
        <dbReference type="ARBA" id="ARBA00022475"/>
    </source>
</evidence>
<keyword evidence="3" id="KW-1003">Cell membrane</keyword>
<dbReference type="InterPro" id="IPR036640">
    <property type="entry name" value="ABC1_TM_sf"/>
</dbReference>
<dbReference type="GO" id="GO:0016887">
    <property type="term" value="F:ATP hydrolysis activity"/>
    <property type="evidence" value="ECO:0007669"/>
    <property type="project" value="InterPro"/>
</dbReference>
<gene>
    <name evidence="15" type="ORF">F5983_08280</name>
</gene>